<name>M2UTA2_COCH5</name>
<proteinExistence type="predicted"/>
<gene>
    <name evidence="2" type="ORF">COCHEDRAFT_1025303</name>
</gene>
<dbReference type="Proteomes" id="UP000016936">
    <property type="component" value="Unassembled WGS sequence"/>
</dbReference>
<dbReference type="EMBL" id="KB445569">
    <property type="protein sequence ID" value="EMD96801.1"/>
    <property type="molecule type" value="Genomic_DNA"/>
</dbReference>
<protein>
    <submittedName>
        <fullName evidence="2">Uncharacterized protein</fullName>
    </submittedName>
</protein>
<reference evidence="2 3" key="1">
    <citation type="journal article" date="2012" name="PLoS Pathog.">
        <title>Diverse lifestyles and strategies of plant pathogenesis encoded in the genomes of eighteen Dothideomycetes fungi.</title>
        <authorList>
            <person name="Ohm R.A."/>
            <person name="Feau N."/>
            <person name="Henrissat B."/>
            <person name="Schoch C.L."/>
            <person name="Horwitz B.A."/>
            <person name="Barry K.W."/>
            <person name="Condon B.J."/>
            <person name="Copeland A.C."/>
            <person name="Dhillon B."/>
            <person name="Glaser F."/>
            <person name="Hesse C.N."/>
            <person name="Kosti I."/>
            <person name="LaButti K."/>
            <person name="Lindquist E.A."/>
            <person name="Lucas S."/>
            <person name="Salamov A.A."/>
            <person name="Bradshaw R.E."/>
            <person name="Ciuffetti L."/>
            <person name="Hamelin R.C."/>
            <person name="Kema G.H.J."/>
            <person name="Lawrence C."/>
            <person name="Scott J.A."/>
            <person name="Spatafora J.W."/>
            <person name="Turgeon B.G."/>
            <person name="de Wit P.J.G.M."/>
            <person name="Zhong S."/>
            <person name="Goodwin S.B."/>
            <person name="Grigoriev I.V."/>
        </authorList>
    </citation>
    <scope>NUCLEOTIDE SEQUENCE [LARGE SCALE GENOMIC DNA]</scope>
    <source>
        <strain evidence="3">C5 / ATCC 48332 / race O</strain>
    </source>
</reference>
<organism evidence="2 3">
    <name type="scientific">Cochliobolus heterostrophus (strain C5 / ATCC 48332 / race O)</name>
    <name type="common">Southern corn leaf blight fungus</name>
    <name type="synonym">Bipolaris maydis</name>
    <dbReference type="NCBI Taxonomy" id="701091"/>
    <lineage>
        <taxon>Eukaryota</taxon>
        <taxon>Fungi</taxon>
        <taxon>Dikarya</taxon>
        <taxon>Ascomycota</taxon>
        <taxon>Pezizomycotina</taxon>
        <taxon>Dothideomycetes</taxon>
        <taxon>Pleosporomycetidae</taxon>
        <taxon>Pleosporales</taxon>
        <taxon>Pleosporineae</taxon>
        <taxon>Pleosporaceae</taxon>
        <taxon>Bipolaris</taxon>
    </lineage>
</organism>
<evidence type="ECO:0000313" key="3">
    <source>
        <dbReference type="Proteomes" id="UP000016936"/>
    </source>
</evidence>
<dbReference type="AlphaFoldDB" id="M2UTA2"/>
<dbReference type="HOGENOM" id="CLU_2196695_0_0_1"/>
<reference evidence="3" key="2">
    <citation type="journal article" date="2013" name="PLoS Genet.">
        <title>Comparative genome structure, secondary metabolite, and effector coding capacity across Cochliobolus pathogens.</title>
        <authorList>
            <person name="Condon B.J."/>
            <person name="Leng Y."/>
            <person name="Wu D."/>
            <person name="Bushley K.E."/>
            <person name="Ohm R.A."/>
            <person name="Otillar R."/>
            <person name="Martin J."/>
            <person name="Schackwitz W."/>
            <person name="Grimwood J."/>
            <person name="MohdZainudin N."/>
            <person name="Xue C."/>
            <person name="Wang R."/>
            <person name="Manning V.A."/>
            <person name="Dhillon B."/>
            <person name="Tu Z.J."/>
            <person name="Steffenson B.J."/>
            <person name="Salamov A."/>
            <person name="Sun H."/>
            <person name="Lowry S."/>
            <person name="LaButti K."/>
            <person name="Han J."/>
            <person name="Copeland A."/>
            <person name="Lindquist E."/>
            <person name="Barry K."/>
            <person name="Schmutz J."/>
            <person name="Baker S.E."/>
            <person name="Ciuffetti L.M."/>
            <person name="Grigoriev I.V."/>
            <person name="Zhong S."/>
            <person name="Turgeon B.G."/>
        </authorList>
    </citation>
    <scope>NUCLEOTIDE SEQUENCE [LARGE SCALE GENOMIC DNA]</scope>
    <source>
        <strain evidence="3">C5 / ATCC 48332 / race O</strain>
    </source>
</reference>
<accession>M2UTA2</accession>
<evidence type="ECO:0000313" key="2">
    <source>
        <dbReference type="EMBL" id="EMD96801.1"/>
    </source>
</evidence>
<feature type="region of interest" description="Disordered" evidence="1">
    <location>
        <begin position="80"/>
        <end position="108"/>
    </location>
</feature>
<evidence type="ECO:0000256" key="1">
    <source>
        <dbReference type="SAM" id="MobiDB-lite"/>
    </source>
</evidence>
<keyword evidence="3" id="KW-1185">Reference proteome</keyword>
<sequence length="108" mass="11759">MLKVTQLFWLLAPLDNEKVYALVKLVISTTSDMPLVTPELNLTGDARVASESSVLRDHPRTGVVVSLKVEFPLHGSLRTTAPPGTANSFSHCADLHRQHGDPNAPSFE</sequence>